<keyword evidence="1" id="KW-0732">Signal</keyword>
<dbReference type="RefSeq" id="WP_226582229.1">
    <property type="nucleotide sequence ID" value="NZ_BLAY01000046.1"/>
</dbReference>
<organism evidence="2 3">
    <name type="scientific">Microseira wollei NIES-4236</name>
    <dbReference type="NCBI Taxonomy" id="2530354"/>
    <lineage>
        <taxon>Bacteria</taxon>
        <taxon>Bacillati</taxon>
        <taxon>Cyanobacteriota</taxon>
        <taxon>Cyanophyceae</taxon>
        <taxon>Oscillatoriophycideae</taxon>
        <taxon>Aerosakkonematales</taxon>
        <taxon>Aerosakkonemataceae</taxon>
        <taxon>Microseira</taxon>
    </lineage>
</organism>
<gene>
    <name evidence="2" type="ORF">MiSe_32760</name>
</gene>
<dbReference type="AlphaFoldDB" id="A0AAV3XAT8"/>
<name>A0AAV3XAT8_9CYAN</name>
<proteinExistence type="predicted"/>
<dbReference type="EMBL" id="BLAY01000046">
    <property type="protein sequence ID" value="GET38518.1"/>
    <property type="molecule type" value="Genomic_DNA"/>
</dbReference>
<reference evidence="2" key="1">
    <citation type="submission" date="2019-10" db="EMBL/GenBank/DDBJ databases">
        <title>Draft genome sequece of Microseira wollei NIES-4236.</title>
        <authorList>
            <person name="Yamaguchi H."/>
            <person name="Suzuki S."/>
            <person name="Kawachi M."/>
        </authorList>
    </citation>
    <scope>NUCLEOTIDE SEQUENCE</scope>
    <source>
        <strain evidence="2">NIES-4236</strain>
    </source>
</reference>
<sequence length="300" mass="32453">MHWFLNLLITGALLKAMLLSPHPALAQQWRPVRGGILFGISGMALVQQQNHEMEFLIVHDNKGKDEGRLAVITIKGEAQPEYVALTWPSNVELPRDLEAIASVPGTLNAFMALSSSGKVYHIRFNNNKTISVLQVFTLPGITPTTNLEGFTLQAIEGNLVAIWAHRGGGEEAATIYWGKFNLNTYQITQTSSANLKVPLPTGSNLRHISDLKVDKAGILFIASASDTGNDGPFESAVYTAGAFAVGGNAIYFRLNPDFVPLYHDNYRKIEAIELVPGAAGGVIFGTDDENLGSSVKFANC</sequence>
<protein>
    <submittedName>
        <fullName evidence="2">Uncharacterized protein</fullName>
    </submittedName>
</protein>
<feature type="chain" id="PRO_5043932334" evidence="1">
    <location>
        <begin position="27"/>
        <end position="300"/>
    </location>
</feature>
<accession>A0AAV3XAT8</accession>
<dbReference type="Proteomes" id="UP001050975">
    <property type="component" value="Unassembled WGS sequence"/>
</dbReference>
<comment type="caution">
    <text evidence="2">The sequence shown here is derived from an EMBL/GenBank/DDBJ whole genome shotgun (WGS) entry which is preliminary data.</text>
</comment>
<feature type="signal peptide" evidence="1">
    <location>
        <begin position="1"/>
        <end position="26"/>
    </location>
</feature>
<keyword evidence="3" id="KW-1185">Reference proteome</keyword>
<evidence type="ECO:0000313" key="3">
    <source>
        <dbReference type="Proteomes" id="UP001050975"/>
    </source>
</evidence>
<evidence type="ECO:0000313" key="2">
    <source>
        <dbReference type="EMBL" id="GET38518.1"/>
    </source>
</evidence>
<evidence type="ECO:0000256" key="1">
    <source>
        <dbReference type="SAM" id="SignalP"/>
    </source>
</evidence>